<dbReference type="AlphaFoldDB" id="X0TEH9"/>
<dbReference type="SMART" id="SM00388">
    <property type="entry name" value="HisKA"/>
    <property type="match status" value="1"/>
</dbReference>
<keyword evidence="1" id="KW-0472">Membrane</keyword>
<dbReference type="EMBL" id="BARS01018181">
    <property type="protein sequence ID" value="GAF91624.1"/>
    <property type="molecule type" value="Genomic_DNA"/>
</dbReference>
<proteinExistence type="predicted"/>
<evidence type="ECO:0000259" key="2">
    <source>
        <dbReference type="SMART" id="SM00388"/>
    </source>
</evidence>
<evidence type="ECO:0000256" key="1">
    <source>
        <dbReference type="SAM" id="Phobius"/>
    </source>
</evidence>
<protein>
    <recommendedName>
        <fullName evidence="2">Signal transduction histidine kinase dimerisation/phosphoacceptor domain-containing protein</fullName>
    </recommendedName>
</protein>
<dbReference type="GO" id="GO:0000155">
    <property type="term" value="F:phosphorelay sensor kinase activity"/>
    <property type="evidence" value="ECO:0007669"/>
    <property type="project" value="InterPro"/>
</dbReference>
<dbReference type="Gene3D" id="1.10.287.130">
    <property type="match status" value="1"/>
</dbReference>
<evidence type="ECO:0000313" key="3">
    <source>
        <dbReference type="EMBL" id="GAF91624.1"/>
    </source>
</evidence>
<keyword evidence="1" id="KW-1133">Transmembrane helix</keyword>
<reference evidence="3" key="1">
    <citation type="journal article" date="2014" name="Front. Microbiol.">
        <title>High frequency of phylogenetically diverse reductive dehalogenase-homologous genes in deep subseafloor sedimentary metagenomes.</title>
        <authorList>
            <person name="Kawai M."/>
            <person name="Futagami T."/>
            <person name="Toyoda A."/>
            <person name="Takaki Y."/>
            <person name="Nishi S."/>
            <person name="Hori S."/>
            <person name="Arai W."/>
            <person name="Tsubouchi T."/>
            <person name="Morono Y."/>
            <person name="Uchiyama I."/>
            <person name="Ito T."/>
            <person name="Fujiyama A."/>
            <person name="Inagaki F."/>
            <person name="Takami H."/>
        </authorList>
    </citation>
    <scope>NUCLEOTIDE SEQUENCE</scope>
    <source>
        <strain evidence="3">Expedition CK06-06</strain>
    </source>
</reference>
<feature type="non-terminal residue" evidence="3">
    <location>
        <position position="183"/>
    </location>
</feature>
<feature type="domain" description="Signal transduction histidine kinase dimerisation/phosphoacceptor" evidence="2">
    <location>
        <begin position="101"/>
        <end position="166"/>
    </location>
</feature>
<sequence length="183" mass="20731">MSSTENEQQPSPEMEREVAQRARIRAEAAKWDLNVAIFLFTILIIIASLSVYGIGVEIVASIASLGLVMTWFAGWRRGRQLYQYFYKEITLRKELEAEINKRMELTRTLVHELKTPLTPMIAASDLLIDQAPEGPLLRLATSINKGAETLARRIDALLDVAKGEMSILELSRTEIDFLDLLQR</sequence>
<dbReference type="SUPFAM" id="SSF47384">
    <property type="entry name" value="Homodimeric domain of signal transducing histidine kinase"/>
    <property type="match status" value="1"/>
</dbReference>
<feature type="transmembrane region" description="Helical" evidence="1">
    <location>
        <begin position="58"/>
        <end position="75"/>
    </location>
</feature>
<accession>X0TEH9</accession>
<feature type="transmembrane region" description="Helical" evidence="1">
    <location>
        <begin position="31"/>
        <end position="52"/>
    </location>
</feature>
<gene>
    <name evidence="3" type="ORF">S01H1_29623</name>
</gene>
<organism evidence="3">
    <name type="scientific">marine sediment metagenome</name>
    <dbReference type="NCBI Taxonomy" id="412755"/>
    <lineage>
        <taxon>unclassified sequences</taxon>
        <taxon>metagenomes</taxon>
        <taxon>ecological metagenomes</taxon>
    </lineage>
</organism>
<dbReference type="InterPro" id="IPR003661">
    <property type="entry name" value="HisK_dim/P_dom"/>
</dbReference>
<dbReference type="InterPro" id="IPR036097">
    <property type="entry name" value="HisK_dim/P_sf"/>
</dbReference>
<comment type="caution">
    <text evidence="3">The sequence shown here is derived from an EMBL/GenBank/DDBJ whole genome shotgun (WGS) entry which is preliminary data.</text>
</comment>
<name>X0TEH9_9ZZZZ</name>
<dbReference type="Pfam" id="PF00512">
    <property type="entry name" value="HisKA"/>
    <property type="match status" value="1"/>
</dbReference>
<keyword evidence="1" id="KW-0812">Transmembrane</keyword>
<dbReference type="CDD" id="cd00082">
    <property type="entry name" value="HisKA"/>
    <property type="match status" value="1"/>
</dbReference>